<proteinExistence type="predicted"/>
<accession>A0A392QS99</accession>
<name>A0A392QS99_9FABA</name>
<dbReference type="EMBL" id="LXQA010158343">
    <property type="protein sequence ID" value="MCI27271.1"/>
    <property type="molecule type" value="Genomic_DNA"/>
</dbReference>
<keyword evidence="3" id="KW-1185">Reference proteome</keyword>
<reference evidence="2 3" key="1">
    <citation type="journal article" date="2018" name="Front. Plant Sci.">
        <title>Red Clover (Trifolium pratense) and Zigzag Clover (T. medium) - A Picture of Genomic Similarities and Differences.</title>
        <authorList>
            <person name="Dluhosova J."/>
            <person name="Istvanek J."/>
            <person name="Nedelnik J."/>
            <person name="Repkova J."/>
        </authorList>
    </citation>
    <scope>NUCLEOTIDE SEQUENCE [LARGE SCALE GENOMIC DNA]</scope>
    <source>
        <strain evidence="3">cv. 10/8</strain>
        <tissue evidence="2">Leaf</tissue>
    </source>
</reference>
<keyword evidence="1" id="KW-1133">Transmembrane helix</keyword>
<evidence type="ECO:0000313" key="3">
    <source>
        <dbReference type="Proteomes" id="UP000265520"/>
    </source>
</evidence>
<comment type="caution">
    <text evidence="2">The sequence shown here is derived from an EMBL/GenBank/DDBJ whole genome shotgun (WGS) entry which is preliminary data.</text>
</comment>
<feature type="transmembrane region" description="Helical" evidence="1">
    <location>
        <begin position="25"/>
        <end position="46"/>
    </location>
</feature>
<evidence type="ECO:0000256" key="1">
    <source>
        <dbReference type="SAM" id="Phobius"/>
    </source>
</evidence>
<protein>
    <submittedName>
        <fullName evidence="2">Uncharacterized protein</fullName>
    </submittedName>
</protein>
<sequence length="67" mass="7102">MPWTKVGDGIGWEVGVVVVVDGDEISVGIGLVFGLGECWLGVVVVVRSEDVGTGLRMKVRETQEMGV</sequence>
<dbReference type="Proteomes" id="UP000265520">
    <property type="component" value="Unassembled WGS sequence"/>
</dbReference>
<dbReference type="AlphaFoldDB" id="A0A392QS99"/>
<evidence type="ECO:0000313" key="2">
    <source>
        <dbReference type="EMBL" id="MCI27271.1"/>
    </source>
</evidence>
<organism evidence="2 3">
    <name type="scientific">Trifolium medium</name>
    <dbReference type="NCBI Taxonomy" id="97028"/>
    <lineage>
        <taxon>Eukaryota</taxon>
        <taxon>Viridiplantae</taxon>
        <taxon>Streptophyta</taxon>
        <taxon>Embryophyta</taxon>
        <taxon>Tracheophyta</taxon>
        <taxon>Spermatophyta</taxon>
        <taxon>Magnoliopsida</taxon>
        <taxon>eudicotyledons</taxon>
        <taxon>Gunneridae</taxon>
        <taxon>Pentapetalae</taxon>
        <taxon>rosids</taxon>
        <taxon>fabids</taxon>
        <taxon>Fabales</taxon>
        <taxon>Fabaceae</taxon>
        <taxon>Papilionoideae</taxon>
        <taxon>50 kb inversion clade</taxon>
        <taxon>NPAAA clade</taxon>
        <taxon>Hologalegina</taxon>
        <taxon>IRL clade</taxon>
        <taxon>Trifolieae</taxon>
        <taxon>Trifolium</taxon>
    </lineage>
</organism>
<keyword evidence="1" id="KW-0812">Transmembrane</keyword>
<keyword evidence="1" id="KW-0472">Membrane</keyword>